<evidence type="ECO:0000259" key="9">
    <source>
        <dbReference type="PROSITE" id="PS50893"/>
    </source>
</evidence>
<feature type="transmembrane region" description="Helical" evidence="8">
    <location>
        <begin position="511"/>
        <end position="534"/>
    </location>
</feature>
<dbReference type="InterPro" id="IPR027417">
    <property type="entry name" value="P-loop_NTPase"/>
</dbReference>
<feature type="domain" description="ABC transmembrane type-1" evidence="10">
    <location>
        <begin position="296"/>
        <end position="573"/>
    </location>
</feature>
<reference evidence="12" key="1">
    <citation type="submission" date="2025-08" db="UniProtKB">
        <authorList>
            <consortium name="RefSeq"/>
        </authorList>
    </citation>
    <scope>IDENTIFICATION</scope>
    <source>
        <tissue evidence="12">Testes</tissue>
    </source>
</reference>
<keyword evidence="5" id="KW-0067">ATP-binding</keyword>
<feature type="transmembrane region" description="Helical" evidence="8">
    <location>
        <begin position="546"/>
        <end position="572"/>
    </location>
</feature>
<organism evidence="11 12">
    <name type="scientific">Saccoglossus kowalevskii</name>
    <name type="common">Acorn worm</name>
    <dbReference type="NCBI Taxonomy" id="10224"/>
    <lineage>
        <taxon>Eukaryota</taxon>
        <taxon>Metazoa</taxon>
        <taxon>Hemichordata</taxon>
        <taxon>Enteropneusta</taxon>
        <taxon>Harrimaniidae</taxon>
        <taxon>Saccoglossus</taxon>
    </lineage>
</organism>
<evidence type="ECO:0000256" key="1">
    <source>
        <dbReference type="ARBA" id="ARBA00004370"/>
    </source>
</evidence>
<dbReference type="InterPro" id="IPR003439">
    <property type="entry name" value="ABC_transporter-like_ATP-bd"/>
</dbReference>
<feature type="transmembrane region" description="Helical" evidence="8">
    <location>
        <begin position="1067"/>
        <end position="1088"/>
    </location>
</feature>
<keyword evidence="4" id="KW-0547">Nucleotide-binding</keyword>
<keyword evidence="6 8" id="KW-1133">Transmembrane helix</keyword>
<evidence type="ECO:0000256" key="4">
    <source>
        <dbReference type="ARBA" id="ARBA00022741"/>
    </source>
</evidence>
<dbReference type="PROSITE" id="PS50929">
    <property type="entry name" value="ABC_TM1F"/>
    <property type="match status" value="2"/>
</dbReference>
<dbReference type="CDD" id="cd03244">
    <property type="entry name" value="ABCC_MRP_domain2"/>
    <property type="match status" value="1"/>
</dbReference>
<feature type="transmembrane region" description="Helical" evidence="8">
    <location>
        <begin position="423"/>
        <end position="444"/>
    </location>
</feature>
<dbReference type="InterPro" id="IPR017871">
    <property type="entry name" value="ABC_transporter-like_CS"/>
</dbReference>
<feature type="transmembrane region" description="Helical" evidence="8">
    <location>
        <begin position="936"/>
        <end position="960"/>
    </location>
</feature>
<keyword evidence="2" id="KW-0813">Transport</keyword>
<evidence type="ECO:0000256" key="8">
    <source>
        <dbReference type="SAM" id="Phobius"/>
    </source>
</evidence>
<dbReference type="PROSITE" id="PS00211">
    <property type="entry name" value="ABC_TRANSPORTER_1"/>
    <property type="match status" value="2"/>
</dbReference>
<dbReference type="CDD" id="cd18599">
    <property type="entry name" value="ABC_6TM_MRP5_8_9_D2"/>
    <property type="match status" value="1"/>
</dbReference>
<feature type="domain" description="ABC transmembrane type-1" evidence="10">
    <location>
        <begin position="940"/>
        <end position="1236"/>
    </location>
</feature>
<dbReference type="SUPFAM" id="SSF90123">
    <property type="entry name" value="ABC transporter transmembrane region"/>
    <property type="match status" value="2"/>
</dbReference>
<dbReference type="CDD" id="cd03250">
    <property type="entry name" value="ABCC_MRP_domain1"/>
    <property type="match status" value="1"/>
</dbReference>
<dbReference type="Gene3D" id="1.20.1560.10">
    <property type="entry name" value="ABC transporter type 1, transmembrane domain"/>
    <property type="match status" value="2"/>
</dbReference>
<dbReference type="CDD" id="cd18592">
    <property type="entry name" value="ABC_6TM_MRP5_8_9_D1"/>
    <property type="match status" value="1"/>
</dbReference>
<dbReference type="PANTHER" id="PTHR24223:SF447">
    <property type="entry name" value="MULTIDRUG RESISTANCE-ASSOCIATED PROTEIN 5"/>
    <property type="match status" value="1"/>
</dbReference>
<proteinExistence type="predicted"/>
<feature type="transmembrane region" description="Helical" evidence="8">
    <location>
        <begin position="1209"/>
        <end position="1228"/>
    </location>
</feature>
<feature type="domain" description="ABC transporter" evidence="9">
    <location>
        <begin position="626"/>
        <end position="849"/>
    </location>
</feature>
<dbReference type="Pfam" id="PF00664">
    <property type="entry name" value="ABC_membrane"/>
    <property type="match status" value="2"/>
</dbReference>
<dbReference type="PROSITE" id="PS50893">
    <property type="entry name" value="ABC_TRANSPORTER_2"/>
    <property type="match status" value="2"/>
</dbReference>
<dbReference type="SMART" id="SM00382">
    <property type="entry name" value="AAA"/>
    <property type="match status" value="2"/>
</dbReference>
<dbReference type="Pfam" id="PF00005">
    <property type="entry name" value="ABC_tran"/>
    <property type="match status" value="3"/>
</dbReference>
<feature type="transmembrane region" description="Helical" evidence="8">
    <location>
        <begin position="475"/>
        <end position="491"/>
    </location>
</feature>
<dbReference type="Proteomes" id="UP000694865">
    <property type="component" value="Unplaced"/>
</dbReference>
<evidence type="ECO:0000256" key="7">
    <source>
        <dbReference type="ARBA" id="ARBA00023136"/>
    </source>
</evidence>
<feature type="transmembrane region" description="Helical" evidence="8">
    <location>
        <begin position="292"/>
        <end position="319"/>
    </location>
</feature>
<dbReference type="InterPro" id="IPR011527">
    <property type="entry name" value="ABC1_TM_dom"/>
</dbReference>
<dbReference type="RefSeq" id="XP_002741086.1">
    <property type="nucleotide sequence ID" value="XM_002741040.1"/>
</dbReference>
<dbReference type="InterPro" id="IPR036640">
    <property type="entry name" value="ABC1_TM_sf"/>
</dbReference>
<feature type="transmembrane region" description="Helical" evidence="8">
    <location>
        <begin position="994"/>
        <end position="1016"/>
    </location>
</feature>
<dbReference type="PANTHER" id="PTHR24223">
    <property type="entry name" value="ATP-BINDING CASSETTE SUB-FAMILY C"/>
    <property type="match status" value="1"/>
</dbReference>
<keyword evidence="3 8" id="KW-0812">Transmembrane</keyword>
<feature type="transmembrane region" description="Helical" evidence="8">
    <location>
        <begin position="1094"/>
        <end position="1113"/>
    </location>
</feature>
<evidence type="ECO:0000313" key="12">
    <source>
        <dbReference type="RefSeq" id="XP_002741086.1"/>
    </source>
</evidence>
<keyword evidence="11" id="KW-1185">Reference proteome</keyword>
<feature type="domain" description="ABC transporter" evidence="9">
    <location>
        <begin position="1273"/>
        <end position="1507"/>
    </location>
</feature>
<comment type="subcellular location">
    <subcellularLocation>
        <location evidence="1">Membrane</location>
    </subcellularLocation>
</comment>
<sequence length="1512" mass="169251">YNLNQFQQHSDEKVWSALDKCHMKSTVLELEGKLDASVVENGENFSVGERQLLCMARALLRKSKILLLDESTASIDTATDSLIQQTIKDAFQDCTMLIIAHRLNTVLNCDEIMIMDQGKVIEFDKPSLLLADSNSRFSAMMAAAENNDDGGRLSALSFACSISKFKDAPFFIPNDARVDVVTILKSKDISMEENMETIPDHNKGSEVKDVQRETLPLGDVGLLSFIYITWLSPLIKKSFKTGLIANDLWQCGKADSAEYNALRFERLWIDELEKRGREKSSLFAVFIRFIKFHISISIVSMLIFNATLFCLTVTIFHILQYIEGIETNLPYALGLCFTMLALEAVRSAVNSLNYNNSYIIGMRLRSAILVAIYKKVLRLRNLQDQTIGEIINLCANDTQRIFDAITLGVIAVTGPTRGIAMVIYSYILLGPAALIGGLIIFLSWPLQVLSGKLITKFRINTVTMTDRRVRMTNEMILSIGLIKMYAWEYLLTKKIQEIRSTEKSFLEKAGYLYSANVFINSIVQVLAVFLTFLVSVMTGNELTAATAYGVIALFAMTGTMSAVIPLSVKYITESVIAAERMKKLLMMEEIQTYTRTPDDEYNAIELSSTNFSWKKQSESESTCQSLEESKLCSPDHQDESNATLFDINLSVKKGQLIGICGGVGSGKSSIISAILSQMQLISGSVSIDGNMAYVSQQPWIFNATFKENILFGLQFDKQLYEKCIRASCLQDDVDILPNGSETEIGERGINLSGGQKQRVSLARALYADSDIYLLDDPLSAVDTHVGQHIFNHYIMDALRGKTVLFVTHQLQYLSGCDEILVMRDGRVHESGTHQQLMTSSGHYANLIKRFHSGEVTEETNKIDISTNLNTVVSVDEYDTCAQSDSSMTLGDTSGISFCTTNDMEEVTGELMTKEEQAEGGVKLATYHAYIQYAGGYMISILTIFTMIIVTGCVAASSWWLGYWITHTTNQNTNSTHANETLSTGFITENTDRAYFAYVYTFIIAIMITFAIVECILHAKITLKASTTLHNEVFKKVFRSPMTFFDTTPSGRIINRFSKDLDEVDVHLPIYITQLITQCCILFFAFLSISLVFPWYLLAFILFSIVFIVAYLHFRHAMRDIKRLENISRSPWVSHMTATIQGASTIRAYGKQVEFCKRFADLVDCNSVPFVLFYLTNRWVAVRLDVIGMTTSFVAALMAVLAHGQIPPSYSGIALSYAVQLTGVFQFLVRMIADCEARFTSVERIQYYIKNLVSEAPVVTENRPPDNWPHAGAIEVKELKMRFRKNLPLALRGVSFKVEPMQKIGLVGRTGAGKSSLGACLFRLRELNSGAIYIDGIDIASLGLQDLRSKLTIIAQDPVLFVGTVRYNLDPFQQYSDVEVWSALEKCYMKDTVQELEDKLNAPVVENGENFSVGERQLLCMARAWLRKSKIVMLDEATASIDTATDSLIQQTIKDAFQDCTMLIIAHRLNTVLNCDKIMVMDKGKVIEFDKPSILLADTNSRFSFLMAAAEKK</sequence>
<evidence type="ECO:0000256" key="2">
    <source>
        <dbReference type="ARBA" id="ARBA00022448"/>
    </source>
</evidence>
<evidence type="ECO:0000256" key="3">
    <source>
        <dbReference type="ARBA" id="ARBA00022692"/>
    </source>
</evidence>
<dbReference type="InterPro" id="IPR050173">
    <property type="entry name" value="ABC_transporter_C-like"/>
</dbReference>
<evidence type="ECO:0000259" key="10">
    <source>
        <dbReference type="PROSITE" id="PS50929"/>
    </source>
</evidence>
<evidence type="ECO:0000256" key="5">
    <source>
        <dbReference type="ARBA" id="ARBA00022840"/>
    </source>
</evidence>
<name>A0ABM0GZV6_SACKO</name>
<keyword evidence="7 8" id="KW-0472">Membrane</keyword>
<feature type="transmembrane region" description="Helical" evidence="8">
    <location>
        <begin position="1185"/>
        <end position="1203"/>
    </location>
</feature>
<gene>
    <name evidence="12" type="primary">LOC100372550</name>
</gene>
<evidence type="ECO:0000313" key="11">
    <source>
        <dbReference type="Proteomes" id="UP000694865"/>
    </source>
</evidence>
<evidence type="ECO:0000256" key="6">
    <source>
        <dbReference type="ARBA" id="ARBA00022989"/>
    </source>
</evidence>
<dbReference type="GeneID" id="100372550"/>
<dbReference type="InterPro" id="IPR003593">
    <property type="entry name" value="AAA+_ATPase"/>
</dbReference>
<accession>A0ABM0GZV6</accession>
<feature type="non-terminal residue" evidence="12">
    <location>
        <position position="1"/>
    </location>
</feature>
<feature type="transmembrane region" description="Helical" evidence="8">
    <location>
        <begin position="331"/>
        <end position="349"/>
    </location>
</feature>
<protein>
    <submittedName>
        <fullName evidence="12">Multidrug resistance-associated protein 5-like</fullName>
    </submittedName>
</protein>
<dbReference type="SUPFAM" id="SSF52540">
    <property type="entry name" value="P-loop containing nucleoside triphosphate hydrolases"/>
    <property type="match status" value="3"/>
</dbReference>
<dbReference type="Gene3D" id="3.40.50.300">
    <property type="entry name" value="P-loop containing nucleotide triphosphate hydrolases"/>
    <property type="match status" value="3"/>
</dbReference>